<accession>A0A8S3ZE47</accession>
<sequence length="236" mass="26408">ADLAHIKPSECESLVALGKKQKQYFWQYNIQAKGPKGTRLKLAVESPSDPHVLNDFEDPVFDQCNTAIAGIRHGGKARKGDGNEITPNPKKLFMIGHQLLRLSHQINACQLGTDVPLAKRNEARKEKNKLASRACRLKKKAQHEANKIKLYGLEQEHYQLNSVLQFIWPRIHKKAKSLLANTDMPAPLTHLLEAQISRNLKSMIAGHTVDFVNSVILKVESGDYSGGLNIKRSHKA</sequence>
<feature type="domain" description="BZIP" evidence="1">
    <location>
        <begin position="124"/>
        <end position="138"/>
    </location>
</feature>
<dbReference type="CDD" id="cd14809">
    <property type="entry name" value="bZIP_AUREO-like"/>
    <property type="match status" value="1"/>
</dbReference>
<dbReference type="GO" id="GO:0000981">
    <property type="term" value="F:DNA-binding transcription factor activity, RNA polymerase II-specific"/>
    <property type="evidence" value="ECO:0007669"/>
    <property type="project" value="TreeGrafter"/>
</dbReference>
<name>A0A8S3ZE47_9EUPU</name>
<proteinExistence type="predicted"/>
<dbReference type="PANTHER" id="PTHR21552">
    <property type="entry name" value="ADULT RETINA PROTEIN"/>
    <property type="match status" value="1"/>
</dbReference>
<dbReference type="GO" id="GO:0005634">
    <property type="term" value="C:nucleus"/>
    <property type="evidence" value="ECO:0007669"/>
    <property type="project" value="TreeGrafter"/>
</dbReference>
<reference evidence="2" key="1">
    <citation type="submission" date="2021-04" db="EMBL/GenBank/DDBJ databases">
        <authorList>
            <consortium name="Molecular Ecology Group"/>
        </authorList>
    </citation>
    <scope>NUCLEOTIDE SEQUENCE</scope>
</reference>
<dbReference type="InterPro" id="IPR039165">
    <property type="entry name" value="CREBRF"/>
</dbReference>
<evidence type="ECO:0000313" key="2">
    <source>
        <dbReference type="EMBL" id="CAG5125356.1"/>
    </source>
</evidence>
<dbReference type="PROSITE" id="PS00036">
    <property type="entry name" value="BZIP_BASIC"/>
    <property type="match status" value="1"/>
</dbReference>
<dbReference type="PANTHER" id="PTHR21552:SF2">
    <property type="entry name" value="CREB3 REGULATORY FACTOR"/>
    <property type="match status" value="1"/>
</dbReference>
<dbReference type="InterPro" id="IPR046347">
    <property type="entry name" value="bZIP_sf"/>
</dbReference>
<dbReference type="GO" id="GO:0000977">
    <property type="term" value="F:RNA polymerase II transcription regulatory region sequence-specific DNA binding"/>
    <property type="evidence" value="ECO:0007669"/>
    <property type="project" value="TreeGrafter"/>
</dbReference>
<protein>
    <recommendedName>
        <fullName evidence="1">BZIP domain-containing protein</fullName>
    </recommendedName>
</protein>
<dbReference type="SUPFAM" id="SSF57959">
    <property type="entry name" value="Leucine zipper domain"/>
    <property type="match status" value="1"/>
</dbReference>
<evidence type="ECO:0000259" key="1">
    <source>
        <dbReference type="PROSITE" id="PS00036"/>
    </source>
</evidence>
<organism evidence="2 3">
    <name type="scientific">Candidula unifasciata</name>
    <dbReference type="NCBI Taxonomy" id="100452"/>
    <lineage>
        <taxon>Eukaryota</taxon>
        <taxon>Metazoa</taxon>
        <taxon>Spiralia</taxon>
        <taxon>Lophotrochozoa</taxon>
        <taxon>Mollusca</taxon>
        <taxon>Gastropoda</taxon>
        <taxon>Heterobranchia</taxon>
        <taxon>Euthyneura</taxon>
        <taxon>Panpulmonata</taxon>
        <taxon>Eupulmonata</taxon>
        <taxon>Stylommatophora</taxon>
        <taxon>Helicina</taxon>
        <taxon>Helicoidea</taxon>
        <taxon>Geomitridae</taxon>
        <taxon>Candidula</taxon>
    </lineage>
</organism>
<dbReference type="Proteomes" id="UP000678393">
    <property type="component" value="Unassembled WGS sequence"/>
</dbReference>
<gene>
    <name evidence="2" type="ORF">CUNI_LOCUS10914</name>
</gene>
<dbReference type="AlphaFoldDB" id="A0A8S3ZE47"/>
<dbReference type="OrthoDB" id="8931646at2759"/>
<dbReference type="EMBL" id="CAJHNH020002034">
    <property type="protein sequence ID" value="CAG5125356.1"/>
    <property type="molecule type" value="Genomic_DNA"/>
</dbReference>
<evidence type="ECO:0000313" key="3">
    <source>
        <dbReference type="Proteomes" id="UP000678393"/>
    </source>
</evidence>
<dbReference type="GO" id="GO:0006986">
    <property type="term" value="P:response to unfolded protein"/>
    <property type="evidence" value="ECO:0007669"/>
    <property type="project" value="InterPro"/>
</dbReference>
<keyword evidence="3" id="KW-1185">Reference proteome</keyword>
<feature type="non-terminal residue" evidence="2">
    <location>
        <position position="236"/>
    </location>
</feature>
<comment type="caution">
    <text evidence="2">The sequence shown here is derived from an EMBL/GenBank/DDBJ whole genome shotgun (WGS) entry which is preliminary data.</text>
</comment>
<dbReference type="InterPro" id="IPR004827">
    <property type="entry name" value="bZIP"/>
</dbReference>